<dbReference type="InterPro" id="IPR027417">
    <property type="entry name" value="P-loop_NTPase"/>
</dbReference>
<dbReference type="GO" id="GO:0006261">
    <property type="term" value="P:DNA-templated DNA replication"/>
    <property type="evidence" value="ECO:0007669"/>
    <property type="project" value="TreeGrafter"/>
</dbReference>
<dbReference type="Gene3D" id="3.40.50.300">
    <property type="entry name" value="P-loop containing nucleotide triphosphate hydrolases"/>
    <property type="match status" value="1"/>
</dbReference>
<proteinExistence type="predicted"/>
<dbReference type="InterPro" id="IPR050238">
    <property type="entry name" value="DNA_Rep/Repair_Clamp_Loader"/>
</dbReference>
<dbReference type="AlphaFoldDB" id="A0A0P1NV39"/>
<evidence type="ECO:0000313" key="2">
    <source>
        <dbReference type="Proteomes" id="UP000199197"/>
    </source>
</evidence>
<dbReference type="OrthoDB" id="9810148at2"/>
<dbReference type="RefSeq" id="WP_092350246.1">
    <property type="nucleotide sequence ID" value="NZ_CZVW01000014.1"/>
</dbReference>
<organism evidence="1 2">
    <name type="scientific">Candidatus Chryseopegocella kryptomonas</name>
    <dbReference type="NCBI Taxonomy" id="1633643"/>
    <lineage>
        <taxon>Bacteria</taxon>
        <taxon>Pseudomonadati</taxon>
        <taxon>Candidatus Kryptoniota</taxon>
        <taxon>Candidatus Chryseopegocella</taxon>
    </lineage>
</organism>
<dbReference type="InterPro" id="IPR004622">
    <property type="entry name" value="DNA_pol_HolB"/>
</dbReference>
<dbReference type="Proteomes" id="UP000199197">
    <property type="component" value="Unassembled WGS sequence"/>
</dbReference>
<accession>A0A0P1NV39</accession>
<evidence type="ECO:0000313" key="1">
    <source>
        <dbReference type="EMBL" id="CUT02977.1"/>
    </source>
</evidence>
<dbReference type="Pfam" id="PF13177">
    <property type="entry name" value="DNA_pol3_delta2"/>
    <property type="match status" value="1"/>
</dbReference>
<sequence length="388" mass="43888">MAWSNVIGQDRVKQILRNAILNGKVAHAYLFYGPEGVGKDAMAIEFAKALNCERNKGEACDECKTCRGIGELSHPNVKLIFKLPLGKNETKDDSPIEKLDESEIKLIQEQVRLKAQNPYHKITIPRANSIKINSIREIKMEVSHSLLIPGWRVIIVSEADAMTEQAANAFLKTLEEPSPKTVIILTTANKDKLLPTIISRCQLVRFSYLSDDEIANALIERYELTPARARLIARLANGSFGKAIELLDVTVKDKRIKPIDFLATIASGKIVKMLIEIEKIVTDYERSEIENFLHIILTWFRDALMLKIGLEDKIINVDMVERLRKFIASYGEIDYQKAIALVERAISQVEKNLQLNLILINLSIDLFDLMSEAYVKTKQTGKVQWTGK</sequence>
<dbReference type="GO" id="GO:0008408">
    <property type="term" value="F:3'-5' exonuclease activity"/>
    <property type="evidence" value="ECO:0007669"/>
    <property type="project" value="InterPro"/>
</dbReference>
<gene>
    <name evidence="1" type="ORF">JGI23_01377</name>
</gene>
<dbReference type="EMBL" id="CZVW01000014">
    <property type="protein sequence ID" value="CUT02977.1"/>
    <property type="molecule type" value="Genomic_DNA"/>
</dbReference>
<protein>
    <submittedName>
        <fullName evidence="1">DNA polymerase-3 subunit delta</fullName>
    </submittedName>
</protein>
<reference evidence="2" key="1">
    <citation type="submission" date="2015-11" db="EMBL/GenBank/DDBJ databases">
        <authorList>
            <person name="Varghese N."/>
        </authorList>
    </citation>
    <scope>NUCLEOTIDE SEQUENCE [LARGE SCALE GENOMIC DNA]</scope>
    <source>
        <strain evidence="2">JGI-23</strain>
    </source>
</reference>
<dbReference type="SUPFAM" id="SSF52540">
    <property type="entry name" value="P-loop containing nucleoside triphosphate hydrolases"/>
    <property type="match status" value="1"/>
</dbReference>
<keyword evidence="2" id="KW-1185">Reference proteome</keyword>
<name>A0A0P1NV39_9BACT</name>
<dbReference type="GO" id="GO:0003887">
    <property type="term" value="F:DNA-directed DNA polymerase activity"/>
    <property type="evidence" value="ECO:0007669"/>
    <property type="project" value="InterPro"/>
</dbReference>
<dbReference type="NCBIfam" id="TIGR00678">
    <property type="entry name" value="holB"/>
    <property type="match status" value="1"/>
</dbReference>
<dbReference type="PANTHER" id="PTHR11669">
    <property type="entry name" value="REPLICATION FACTOR C / DNA POLYMERASE III GAMMA-TAU SUBUNIT"/>
    <property type="match status" value="1"/>
</dbReference>
<dbReference type="PANTHER" id="PTHR11669:SF8">
    <property type="entry name" value="DNA POLYMERASE III SUBUNIT DELTA"/>
    <property type="match status" value="1"/>
</dbReference>